<dbReference type="InterPro" id="IPR036178">
    <property type="entry name" value="Formintransfe-cycloase-like_sf"/>
</dbReference>
<evidence type="ECO:0000313" key="3">
    <source>
        <dbReference type="Proteomes" id="UP001220022"/>
    </source>
</evidence>
<dbReference type="RefSeq" id="WP_275810830.1">
    <property type="nucleotide sequence ID" value="NZ_BAAANM010000019.1"/>
</dbReference>
<sequence length="206" mass="20999">MRDETISGFLERLAARQPAPGGGASAALHAAQGAALLGMVARYTTGEKYAAHHEAIDRIITATDELRAAAVQLAQDDAAAFGAVADAYRLPKGTEQEKAARSAAIGEALVGAAWPPSEVIGVAEQVVTAAEGLLPVGNRNVISDVAAAVEAARAAATTARVNIEINLGGITDDRARAELAEVAGEVDGIAARADRVTAAVREEIAK</sequence>
<feature type="domain" description="Cyclodeaminase/cyclohydrolase" evidence="1">
    <location>
        <begin position="5"/>
        <end position="181"/>
    </location>
</feature>
<accession>A0ABT5YY66</accession>
<evidence type="ECO:0000259" key="1">
    <source>
        <dbReference type="Pfam" id="PF04961"/>
    </source>
</evidence>
<protein>
    <submittedName>
        <fullName evidence="2">Cyclodeaminase/cyclohydrolase family protein</fullName>
    </submittedName>
</protein>
<keyword evidence="3" id="KW-1185">Reference proteome</keyword>
<gene>
    <name evidence="2" type="ORF">P2L57_08515</name>
</gene>
<reference evidence="2 3" key="1">
    <citation type="submission" date="2023-03" db="EMBL/GenBank/DDBJ databases">
        <title>Draft genome sequence of type strain Streptomyces ferralitis JCM 14344.</title>
        <authorList>
            <person name="Klaysubun C."/>
            <person name="Duangmal K."/>
        </authorList>
    </citation>
    <scope>NUCLEOTIDE SEQUENCE [LARGE SCALE GENOMIC DNA]</scope>
    <source>
        <strain evidence="2 3">JCM 14344</strain>
    </source>
</reference>
<dbReference type="SUPFAM" id="SSF101262">
    <property type="entry name" value="Methenyltetrahydrofolate cyclohydrolase-like"/>
    <property type="match status" value="1"/>
</dbReference>
<organism evidence="2 3">
    <name type="scientific">Streptantibioticus ferralitis</name>
    <dbReference type="NCBI Taxonomy" id="236510"/>
    <lineage>
        <taxon>Bacteria</taxon>
        <taxon>Bacillati</taxon>
        <taxon>Actinomycetota</taxon>
        <taxon>Actinomycetes</taxon>
        <taxon>Kitasatosporales</taxon>
        <taxon>Streptomycetaceae</taxon>
        <taxon>Streptantibioticus</taxon>
    </lineage>
</organism>
<evidence type="ECO:0000313" key="2">
    <source>
        <dbReference type="EMBL" id="MDF2255765.1"/>
    </source>
</evidence>
<dbReference type="InterPro" id="IPR007044">
    <property type="entry name" value="Cyclodeamin/CycHdrlase"/>
</dbReference>
<comment type="caution">
    <text evidence="2">The sequence shown here is derived from an EMBL/GenBank/DDBJ whole genome shotgun (WGS) entry which is preliminary data.</text>
</comment>
<proteinExistence type="predicted"/>
<dbReference type="Pfam" id="PF04961">
    <property type="entry name" value="FTCD_C"/>
    <property type="match status" value="1"/>
</dbReference>
<dbReference type="EMBL" id="JARHTQ010000004">
    <property type="protein sequence ID" value="MDF2255765.1"/>
    <property type="molecule type" value="Genomic_DNA"/>
</dbReference>
<dbReference type="Proteomes" id="UP001220022">
    <property type="component" value="Unassembled WGS sequence"/>
</dbReference>
<name>A0ABT5YY66_9ACTN</name>
<dbReference type="Gene3D" id="1.20.120.680">
    <property type="entry name" value="Formiminotetrahydrofolate cyclodeaminase monomer, up-and-down helical bundle"/>
    <property type="match status" value="1"/>
</dbReference>